<dbReference type="FunFam" id="1.10.630.10:FF:000011">
    <property type="entry name" value="Cytochrome P450 83B1"/>
    <property type="match status" value="1"/>
</dbReference>
<keyword evidence="5" id="KW-0503">Monooxygenase</keyword>
<gene>
    <name evidence="7" type="ORF">ZIOFF_059539</name>
</gene>
<evidence type="ECO:0000256" key="5">
    <source>
        <dbReference type="RuleBase" id="RU000461"/>
    </source>
</evidence>
<dbReference type="PRINTS" id="PR00385">
    <property type="entry name" value="P450"/>
</dbReference>
<evidence type="ECO:0000313" key="7">
    <source>
        <dbReference type="EMBL" id="KAG6482900.1"/>
    </source>
</evidence>
<keyword evidence="8" id="KW-1185">Reference proteome</keyword>
<dbReference type="GO" id="GO:0020037">
    <property type="term" value="F:heme binding"/>
    <property type="evidence" value="ECO:0007669"/>
    <property type="project" value="InterPro"/>
</dbReference>
<evidence type="ECO:0000256" key="3">
    <source>
        <dbReference type="ARBA" id="ARBA00023004"/>
    </source>
</evidence>
<protein>
    <recommendedName>
        <fullName evidence="9">Cytochrome P450 71A1</fullName>
    </recommendedName>
</protein>
<feature type="binding site" description="axial binding residue" evidence="4">
    <location>
        <position position="493"/>
    </location>
    <ligand>
        <name>heme</name>
        <dbReference type="ChEBI" id="CHEBI:30413"/>
    </ligand>
    <ligandPart>
        <name>Fe</name>
        <dbReference type="ChEBI" id="CHEBI:18248"/>
    </ligandPart>
</feature>
<dbReference type="Proteomes" id="UP000734854">
    <property type="component" value="Unassembled WGS sequence"/>
</dbReference>
<feature type="region of interest" description="Disordered" evidence="6">
    <location>
        <begin position="1"/>
        <end position="25"/>
    </location>
</feature>
<feature type="compositionally biased region" description="Polar residues" evidence="6">
    <location>
        <begin position="1"/>
        <end position="17"/>
    </location>
</feature>
<name>A0A8J5FFD4_ZINOF</name>
<dbReference type="PANTHER" id="PTHR47955">
    <property type="entry name" value="CYTOCHROME P450 FAMILY 71 PROTEIN"/>
    <property type="match status" value="1"/>
</dbReference>
<dbReference type="GO" id="GO:0016705">
    <property type="term" value="F:oxidoreductase activity, acting on paired donors, with incorporation or reduction of molecular oxygen"/>
    <property type="evidence" value="ECO:0007669"/>
    <property type="project" value="InterPro"/>
</dbReference>
<dbReference type="PANTHER" id="PTHR47955:SF14">
    <property type="entry name" value="OS01G0543600 PROTEIN"/>
    <property type="match status" value="1"/>
</dbReference>
<feature type="region of interest" description="Disordered" evidence="6">
    <location>
        <begin position="67"/>
        <end position="88"/>
    </location>
</feature>
<evidence type="ECO:0000256" key="6">
    <source>
        <dbReference type="SAM" id="MobiDB-lite"/>
    </source>
</evidence>
<evidence type="ECO:0008006" key="9">
    <source>
        <dbReference type="Google" id="ProtNLM"/>
    </source>
</evidence>
<organism evidence="7 8">
    <name type="scientific">Zingiber officinale</name>
    <name type="common">Ginger</name>
    <name type="synonym">Amomum zingiber</name>
    <dbReference type="NCBI Taxonomy" id="94328"/>
    <lineage>
        <taxon>Eukaryota</taxon>
        <taxon>Viridiplantae</taxon>
        <taxon>Streptophyta</taxon>
        <taxon>Embryophyta</taxon>
        <taxon>Tracheophyta</taxon>
        <taxon>Spermatophyta</taxon>
        <taxon>Magnoliopsida</taxon>
        <taxon>Liliopsida</taxon>
        <taxon>Zingiberales</taxon>
        <taxon>Zingiberaceae</taxon>
        <taxon>Zingiber</taxon>
    </lineage>
</organism>
<dbReference type="InterPro" id="IPR036396">
    <property type="entry name" value="Cyt_P450_sf"/>
</dbReference>
<comment type="caution">
    <text evidence="7">The sequence shown here is derived from an EMBL/GenBank/DDBJ whole genome shotgun (WGS) entry which is preliminary data.</text>
</comment>
<comment type="cofactor">
    <cofactor evidence="4">
        <name>heme</name>
        <dbReference type="ChEBI" id="CHEBI:30413"/>
    </cofactor>
</comment>
<feature type="compositionally biased region" description="Polar residues" evidence="6">
    <location>
        <begin position="67"/>
        <end position="85"/>
    </location>
</feature>
<dbReference type="CDD" id="cd11072">
    <property type="entry name" value="CYP71-like"/>
    <property type="match status" value="1"/>
</dbReference>
<dbReference type="PRINTS" id="PR00463">
    <property type="entry name" value="EP450I"/>
</dbReference>
<evidence type="ECO:0000256" key="1">
    <source>
        <dbReference type="ARBA" id="ARBA00010617"/>
    </source>
</evidence>
<dbReference type="EMBL" id="JACMSC010000016">
    <property type="protein sequence ID" value="KAG6482900.1"/>
    <property type="molecule type" value="Genomic_DNA"/>
</dbReference>
<dbReference type="InterPro" id="IPR002401">
    <property type="entry name" value="Cyt_P450_E_grp-I"/>
</dbReference>
<dbReference type="SUPFAM" id="SSF48264">
    <property type="entry name" value="Cytochrome P450"/>
    <property type="match status" value="1"/>
</dbReference>
<dbReference type="GO" id="GO:0004497">
    <property type="term" value="F:monooxygenase activity"/>
    <property type="evidence" value="ECO:0007669"/>
    <property type="project" value="UniProtKB-KW"/>
</dbReference>
<evidence type="ECO:0000256" key="4">
    <source>
        <dbReference type="PIRSR" id="PIRSR602401-1"/>
    </source>
</evidence>
<proteinExistence type="inferred from homology"/>
<accession>A0A8J5FFD4</accession>
<keyword evidence="4 5" id="KW-0349">Heme</keyword>
<dbReference type="GO" id="GO:0005506">
    <property type="term" value="F:iron ion binding"/>
    <property type="evidence" value="ECO:0007669"/>
    <property type="project" value="InterPro"/>
</dbReference>
<evidence type="ECO:0000313" key="8">
    <source>
        <dbReference type="Proteomes" id="UP000734854"/>
    </source>
</evidence>
<reference evidence="7 8" key="1">
    <citation type="submission" date="2020-08" db="EMBL/GenBank/DDBJ databases">
        <title>Plant Genome Project.</title>
        <authorList>
            <person name="Zhang R.-G."/>
        </authorList>
    </citation>
    <scope>NUCLEOTIDE SEQUENCE [LARGE SCALE GENOMIC DNA]</scope>
    <source>
        <tissue evidence="7">Rhizome</tissue>
    </source>
</reference>
<dbReference type="AlphaFoldDB" id="A0A8J5FFD4"/>
<dbReference type="Pfam" id="PF00067">
    <property type="entry name" value="p450"/>
    <property type="match status" value="1"/>
</dbReference>
<sequence>MQAKATSKVRTASQSHGCKTCTDNKHSELQNSNISIIASISFQYSQHYTSKHPPTAAYNLQMKSSKEVSSSQIGRKQQISGRTNLPPSPPRLPLIGNLHQLGAFLHQSLAALSRLHGPVMLLHLGNVPTLVVSSPDAASDVLRHQDVVCAGRPAITPAKILLDGDIAFGPYGEYWRQLRKICSVHLLSSKRVQSYRRAREEEVAAMAAAIAARASTTINLSEIIYSFTNDLICRVVSGKFKRAEGRSRVFAELIHQNSELLVAVYLGDYFPWLGWVDGLLGYVTRARKIRKRWEELLDQVVKEHADRSSSNIDGHDEKEEEKDFVDVLMSLQDKNEFVLEPGNLKSLLIDIFGGGTDTTYITLGWAMVELVRNPLVMQKLQEEVRRIANRKSLVKEEDLHQMTYLLAVIKEVLRLHPPLPLLLPRETLNDCMIQGYSIPKKTVILVNAWAIGRDPKHWDAPEEFRPERFLDGTVDFNGTDFRYMPFGSGRRVCPGLQFAIASLELALANLVHQFDWELPAGMEKEEFHTREAPGLVAEREGKLHLVAKPWSDCSKE</sequence>
<evidence type="ECO:0000256" key="2">
    <source>
        <dbReference type="ARBA" id="ARBA00022723"/>
    </source>
</evidence>
<dbReference type="InterPro" id="IPR017972">
    <property type="entry name" value="Cyt_P450_CS"/>
</dbReference>
<dbReference type="PROSITE" id="PS00086">
    <property type="entry name" value="CYTOCHROME_P450"/>
    <property type="match status" value="1"/>
</dbReference>
<keyword evidence="5" id="KW-0560">Oxidoreductase</keyword>
<comment type="similarity">
    <text evidence="1 5">Belongs to the cytochrome P450 family.</text>
</comment>
<dbReference type="Gene3D" id="1.10.630.10">
    <property type="entry name" value="Cytochrome P450"/>
    <property type="match status" value="1"/>
</dbReference>
<keyword evidence="3 4" id="KW-0408">Iron</keyword>
<dbReference type="InterPro" id="IPR001128">
    <property type="entry name" value="Cyt_P450"/>
</dbReference>
<keyword evidence="2 4" id="KW-0479">Metal-binding</keyword>